<proteinExistence type="predicted"/>
<keyword evidence="2" id="KW-1185">Reference proteome</keyword>
<name>A0ABZ2KMM4_9BACT</name>
<reference evidence="1 2" key="1">
    <citation type="submission" date="2021-12" db="EMBL/GenBank/DDBJ databases">
        <title>Discovery of the Pendulisporaceae a myxobacterial family with distinct sporulation behavior and unique specialized metabolism.</title>
        <authorList>
            <person name="Garcia R."/>
            <person name="Popoff A."/>
            <person name="Bader C.D."/>
            <person name="Loehr J."/>
            <person name="Walesch S."/>
            <person name="Walt C."/>
            <person name="Boldt J."/>
            <person name="Bunk B."/>
            <person name="Haeckl F.J.F.P.J."/>
            <person name="Gunesch A.P."/>
            <person name="Birkelbach J."/>
            <person name="Nuebel U."/>
            <person name="Pietschmann T."/>
            <person name="Bach T."/>
            <person name="Mueller R."/>
        </authorList>
    </citation>
    <scope>NUCLEOTIDE SEQUENCE [LARGE SCALE GENOMIC DNA]</scope>
    <source>
        <strain evidence="1 2">MSr12523</strain>
    </source>
</reference>
<dbReference type="EMBL" id="CP089982">
    <property type="protein sequence ID" value="WXA99902.1"/>
    <property type="molecule type" value="Genomic_DNA"/>
</dbReference>
<dbReference type="RefSeq" id="WP_394850544.1">
    <property type="nucleotide sequence ID" value="NZ_CP089982.1"/>
</dbReference>
<sequence length="126" mass="14252">MDPRTLFAVVRRRPGLYMLDSSFDEAVAFVQGVDAGNAGCLLHGFKEWLLVTFDGSASLSWVALVLRAAFPETPAAWERSKLTAEQQKIGFDFLFLLLDDFFVLRSQSDGLRAIFERYTAWVRQQA</sequence>
<organism evidence="1 2">
    <name type="scientific">Pendulispora brunnea</name>
    <dbReference type="NCBI Taxonomy" id="2905690"/>
    <lineage>
        <taxon>Bacteria</taxon>
        <taxon>Pseudomonadati</taxon>
        <taxon>Myxococcota</taxon>
        <taxon>Myxococcia</taxon>
        <taxon>Myxococcales</taxon>
        <taxon>Sorangiineae</taxon>
        <taxon>Pendulisporaceae</taxon>
        <taxon>Pendulispora</taxon>
    </lineage>
</organism>
<protein>
    <submittedName>
        <fullName evidence="1">Uncharacterized protein</fullName>
    </submittedName>
</protein>
<gene>
    <name evidence="1" type="ORF">LZC95_24190</name>
</gene>
<evidence type="ECO:0000313" key="1">
    <source>
        <dbReference type="EMBL" id="WXA99902.1"/>
    </source>
</evidence>
<accession>A0ABZ2KMM4</accession>
<evidence type="ECO:0000313" key="2">
    <source>
        <dbReference type="Proteomes" id="UP001379533"/>
    </source>
</evidence>
<dbReference type="Proteomes" id="UP001379533">
    <property type="component" value="Chromosome"/>
</dbReference>